<keyword evidence="2" id="KW-1185">Reference proteome</keyword>
<dbReference type="Proteomes" id="UP000284416">
    <property type="component" value="Unassembled WGS sequence"/>
</dbReference>
<sequence>MYFPYLRGRQYELLALRELAQNDLIGSKVTPIIEPVKPSATLTKTIIEYVHKNKEIAFITNPLVGNFSADFNALKEEKVRDSLISSLRKENVIVSHILNQNSCFQIPRLLFEQGFSNEKLLLICEDKDYINYFFEFFQEEVPRYCLIPEESTFRRKIKHNKVLVADRFTKQERNADYSSIDESPFSEDHLYFKEDGFIGFSDYSIVGKRYFESGFAPYAVAIHIVFLAEDNSLRIKHFVSDSNDDFNDPAGKFYEAVKKLAEWQEEMKLDTFGISEFLRHFKNGTYPGLGTVKKLSIMHHIELVSKFLDGVE</sequence>
<organism evidence="1 2">
    <name type="scientific">Neobacillus notoginsengisoli</name>
    <dbReference type="NCBI Taxonomy" id="1578198"/>
    <lineage>
        <taxon>Bacteria</taxon>
        <taxon>Bacillati</taxon>
        <taxon>Bacillota</taxon>
        <taxon>Bacilli</taxon>
        <taxon>Bacillales</taxon>
        <taxon>Bacillaceae</taxon>
        <taxon>Neobacillus</taxon>
    </lineage>
</organism>
<protein>
    <recommendedName>
        <fullName evidence="3">Sce7725 family protein</fullName>
    </recommendedName>
</protein>
<dbReference type="EMBL" id="QWEG01000009">
    <property type="protein sequence ID" value="RHW38154.1"/>
    <property type="molecule type" value="Genomic_DNA"/>
</dbReference>
<reference evidence="1 2" key="1">
    <citation type="journal article" date="2017" name="Int. J. Syst. Evol. Microbiol.">
        <title>Bacillus notoginsengisoli sp. nov., a novel bacterium isolated from the rhizosphere of Panax notoginseng.</title>
        <authorList>
            <person name="Zhang M.Y."/>
            <person name="Cheng J."/>
            <person name="Cai Y."/>
            <person name="Zhang T.Y."/>
            <person name="Wu Y.Y."/>
            <person name="Manikprabhu D."/>
            <person name="Li W.J."/>
            <person name="Zhang Y.X."/>
        </authorList>
    </citation>
    <scope>NUCLEOTIDE SEQUENCE [LARGE SCALE GENOMIC DNA]</scope>
    <source>
        <strain evidence="1 2">JCM 30743</strain>
    </source>
</reference>
<gene>
    <name evidence="1" type="ORF">D1B31_15385</name>
</gene>
<evidence type="ECO:0008006" key="3">
    <source>
        <dbReference type="Google" id="ProtNLM"/>
    </source>
</evidence>
<comment type="caution">
    <text evidence="1">The sequence shown here is derived from an EMBL/GenBank/DDBJ whole genome shotgun (WGS) entry which is preliminary data.</text>
</comment>
<name>A0A417YS70_9BACI</name>
<dbReference type="OrthoDB" id="8910160at2"/>
<evidence type="ECO:0000313" key="1">
    <source>
        <dbReference type="EMBL" id="RHW38154.1"/>
    </source>
</evidence>
<accession>A0A417YS70</accession>
<dbReference type="InterPro" id="IPR047727">
    <property type="entry name" value="Sce7725-like"/>
</dbReference>
<dbReference type="NCBIfam" id="NF033831">
    <property type="entry name" value="sce7725_fam"/>
    <property type="match status" value="1"/>
</dbReference>
<proteinExistence type="predicted"/>
<evidence type="ECO:0000313" key="2">
    <source>
        <dbReference type="Proteomes" id="UP000284416"/>
    </source>
</evidence>
<dbReference type="RefSeq" id="WP_118921933.1">
    <property type="nucleotide sequence ID" value="NZ_QWEG01000009.1"/>
</dbReference>
<dbReference type="AlphaFoldDB" id="A0A417YS70"/>